<reference evidence="1 2" key="1">
    <citation type="submission" date="2019-01" db="EMBL/GenBank/DDBJ databases">
        <title>Sequencing the genomes of 1000 actinobacteria strains.</title>
        <authorList>
            <person name="Klenk H.-P."/>
        </authorList>
    </citation>
    <scope>NUCLEOTIDE SEQUENCE [LARGE SCALE GENOMIC DNA]</scope>
    <source>
        <strain evidence="1 2">DSM 43925</strain>
    </source>
</reference>
<accession>A0A438MG98</accession>
<proteinExistence type="predicted"/>
<dbReference type="AlphaFoldDB" id="A0A438MG98"/>
<organism evidence="1 2">
    <name type="scientific">Nonomuraea polychroma</name>
    <dbReference type="NCBI Taxonomy" id="46176"/>
    <lineage>
        <taxon>Bacteria</taxon>
        <taxon>Bacillati</taxon>
        <taxon>Actinomycetota</taxon>
        <taxon>Actinomycetes</taxon>
        <taxon>Streptosporangiales</taxon>
        <taxon>Streptosporangiaceae</taxon>
        <taxon>Nonomuraea</taxon>
    </lineage>
</organism>
<dbReference type="EMBL" id="SAUN01000001">
    <property type="protein sequence ID" value="RVX44813.1"/>
    <property type="molecule type" value="Genomic_DNA"/>
</dbReference>
<evidence type="ECO:0000313" key="1">
    <source>
        <dbReference type="EMBL" id="RVX44813.1"/>
    </source>
</evidence>
<evidence type="ECO:0000313" key="2">
    <source>
        <dbReference type="Proteomes" id="UP000284824"/>
    </source>
</evidence>
<keyword evidence="2" id="KW-1185">Reference proteome</keyword>
<sequence length="222" mass="22335">MSGLPCQGCRVRTAVYGLPCQGAGPGRRVGALRRAAGSGGCVGPPCWQPVPFRGMCLALSVCHAYGPKPLLSDVSLGCRPGMPFRRCCLGCVGLGRRFGVSAVHCGAVPGVRCPVGGAVLAAMRWPAASVRQGLLAVGPVRLPAVEALGGALACRVGAAGALGRRPGAAPGGSKRWAACGVHAACGRRTGGRCAAGVRGRAAGGRRVDREPIPWVSHESGQS</sequence>
<dbReference type="Proteomes" id="UP000284824">
    <property type="component" value="Unassembled WGS sequence"/>
</dbReference>
<protein>
    <submittedName>
        <fullName evidence="1">Uncharacterized protein</fullName>
    </submittedName>
</protein>
<comment type="caution">
    <text evidence="1">The sequence shown here is derived from an EMBL/GenBank/DDBJ whole genome shotgun (WGS) entry which is preliminary data.</text>
</comment>
<gene>
    <name evidence="1" type="ORF">EDD27_7563</name>
</gene>
<name>A0A438MG98_9ACTN</name>